<dbReference type="AlphaFoldDB" id="A0A015U4H3"/>
<name>A0A015U4H3_BACFG</name>
<dbReference type="Proteomes" id="UP000020773">
    <property type="component" value="Unassembled WGS sequence"/>
</dbReference>
<evidence type="ECO:0000313" key="1">
    <source>
        <dbReference type="EMBL" id="EXY91654.1"/>
    </source>
</evidence>
<proteinExistence type="predicted"/>
<comment type="caution">
    <text evidence="1">The sequence shown here is derived from an EMBL/GenBank/DDBJ whole genome shotgun (WGS) entry which is preliminary data.</text>
</comment>
<protein>
    <submittedName>
        <fullName evidence="1">Uncharacterized protein</fullName>
    </submittedName>
</protein>
<dbReference type="EMBL" id="JGDB01000036">
    <property type="protein sequence ID" value="EXY91654.1"/>
    <property type="molecule type" value="Genomic_DNA"/>
</dbReference>
<gene>
    <name evidence="1" type="ORF">M125_1671</name>
</gene>
<evidence type="ECO:0000313" key="2">
    <source>
        <dbReference type="Proteomes" id="UP000020773"/>
    </source>
</evidence>
<reference evidence="1 2" key="1">
    <citation type="submission" date="2014-02" db="EMBL/GenBank/DDBJ databases">
        <authorList>
            <person name="Sears C."/>
            <person name="Carroll K."/>
            <person name="Sack B.R."/>
            <person name="Qadri F."/>
            <person name="Myers L.L."/>
            <person name="Chung G.-T."/>
            <person name="Escheverria P."/>
            <person name="Fraser C.M."/>
            <person name="Sadzewicz L."/>
            <person name="Shefchek K.A."/>
            <person name="Tallon L."/>
            <person name="Das S.P."/>
            <person name="Daugherty S."/>
            <person name="Mongodin E.F."/>
        </authorList>
    </citation>
    <scope>NUCLEOTIDE SEQUENCE [LARGE SCALE GENOMIC DNA]</scope>
    <source>
        <strain evidence="2">3998T(B)3</strain>
    </source>
</reference>
<sequence length="31" mass="3542">MLCIITKSYKVNAARKSKVDDNTARMQSIKQ</sequence>
<accession>A0A015U4H3</accession>
<organism evidence="1 2">
    <name type="scientific">Bacteroides fragilis str. 3998T(B)3</name>
    <dbReference type="NCBI Taxonomy" id="1339316"/>
    <lineage>
        <taxon>Bacteria</taxon>
        <taxon>Pseudomonadati</taxon>
        <taxon>Bacteroidota</taxon>
        <taxon>Bacteroidia</taxon>
        <taxon>Bacteroidales</taxon>
        <taxon>Bacteroidaceae</taxon>
        <taxon>Bacteroides</taxon>
    </lineage>
</organism>
<feature type="non-terminal residue" evidence="1">
    <location>
        <position position="31"/>
    </location>
</feature>